<dbReference type="Gene3D" id="1.10.10.60">
    <property type="entry name" value="Homeodomain-like"/>
    <property type="match status" value="2"/>
</dbReference>
<evidence type="ECO:0000256" key="3">
    <source>
        <dbReference type="ARBA" id="ARBA00023163"/>
    </source>
</evidence>
<keyword evidence="2" id="KW-0238">DNA-binding</keyword>
<dbReference type="PROSITE" id="PS01124">
    <property type="entry name" value="HTH_ARAC_FAMILY_2"/>
    <property type="match status" value="1"/>
</dbReference>
<evidence type="ECO:0000313" key="5">
    <source>
        <dbReference type="EMBL" id="RHH19458.1"/>
    </source>
</evidence>
<dbReference type="InterPro" id="IPR003313">
    <property type="entry name" value="AraC-bd"/>
</dbReference>
<dbReference type="PANTHER" id="PTHR43280">
    <property type="entry name" value="ARAC-FAMILY TRANSCRIPTIONAL REGULATOR"/>
    <property type="match status" value="1"/>
</dbReference>
<dbReference type="SUPFAM" id="SSF46689">
    <property type="entry name" value="Homeodomain-like"/>
    <property type="match status" value="1"/>
</dbReference>
<dbReference type="InterPro" id="IPR009057">
    <property type="entry name" value="Homeodomain-like_sf"/>
</dbReference>
<evidence type="ECO:0000256" key="1">
    <source>
        <dbReference type="ARBA" id="ARBA00023015"/>
    </source>
</evidence>
<keyword evidence="1" id="KW-0805">Transcription regulation</keyword>
<gene>
    <name evidence="5" type="ORF">DW222_07710</name>
</gene>
<protein>
    <submittedName>
        <fullName evidence="5">AraC family transcriptional regulator</fullName>
    </submittedName>
</protein>
<dbReference type="GO" id="GO:0043565">
    <property type="term" value="F:sequence-specific DNA binding"/>
    <property type="evidence" value="ECO:0007669"/>
    <property type="project" value="InterPro"/>
</dbReference>
<feature type="domain" description="HTH araC/xylS-type" evidence="4">
    <location>
        <begin position="250"/>
        <end position="347"/>
    </location>
</feature>
<dbReference type="EMBL" id="QRJH01000003">
    <property type="protein sequence ID" value="RHH19458.1"/>
    <property type="molecule type" value="Genomic_DNA"/>
</dbReference>
<dbReference type="Gene3D" id="2.60.120.10">
    <property type="entry name" value="Jelly Rolls"/>
    <property type="match status" value="1"/>
</dbReference>
<dbReference type="AlphaFoldDB" id="A0A414W2X8"/>
<evidence type="ECO:0000259" key="4">
    <source>
        <dbReference type="PROSITE" id="PS01124"/>
    </source>
</evidence>
<dbReference type="SMART" id="SM00342">
    <property type="entry name" value="HTH_ARAC"/>
    <property type="match status" value="1"/>
</dbReference>
<dbReference type="Pfam" id="PF12833">
    <property type="entry name" value="HTH_18"/>
    <property type="match status" value="1"/>
</dbReference>
<proteinExistence type="predicted"/>
<evidence type="ECO:0000256" key="2">
    <source>
        <dbReference type="ARBA" id="ARBA00023125"/>
    </source>
</evidence>
<name>A0A414W2X8_9FIRM</name>
<accession>A0A414W2X8</accession>
<sequence length="353" mass="41448">MKLTRDKFRNYLHHYDEDEIFYKNMYFEEKNHPVTFHDYCLGLDRDLISDHRLFVPELRTEAWYPYMEEKDLFGNLTGNIMFAKHYRYTPLFVHEHEFFEILCIYDGTAQTTIQGISHTLHTGDICIIPPHTKHSVGVFDDSIAVNILIRGTTFQSTFFQALTADSALAQFFAHVLYRKTEGNYLIFHTGNDVRICDMLETMYIEYLAHEKYSYTFLNSMLILFWAMLLRYHENDIESILTKDTSGNSMTEILNYLNHHYQTATLSDTAAHFGYSTSHFSTLIKEGTGQTFLQIIRNIKLNQACRALRESSLSNNAICELVGYDSPEHFMRTFKKTYGMTPGEYRKKYHEQES</sequence>
<dbReference type="PRINTS" id="PR00032">
    <property type="entry name" value="HTHARAC"/>
</dbReference>
<dbReference type="GO" id="GO:0003700">
    <property type="term" value="F:DNA-binding transcription factor activity"/>
    <property type="evidence" value="ECO:0007669"/>
    <property type="project" value="InterPro"/>
</dbReference>
<dbReference type="InterPro" id="IPR020449">
    <property type="entry name" value="Tscrpt_reg_AraC-type_HTH"/>
</dbReference>
<dbReference type="SUPFAM" id="SSF51215">
    <property type="entry name" value="Regulatory protein AraC"/>
    <property type="match status" value="1"/>
</dbReference>
<dbReference type="InterPro" id="IPR018060">
    <property type="entry name" value="HTH_AraC"/>
</dbReference>
<dbReference type="Proteomes" id="UP000284024">
    <property type="component" value="Unassembled WGS sequence"/>
</dbReference>
<dbReference type="InterPro" id="IPR014710">
    <property type="entry name" value="RmlC-like_jellyroll"/>
</dbReference>
<evidence type="ECO:0000313" key="6">
    <source>
        <dbReference type="Proteomes" id="UP000284024"/>
    </source>
</evidence>
<dbReference type="PANTHER" id="PTHR43280:SF2">
    <property type="entry name" value="HTH-TYPE TRANSCRIPTIONAL REGULATOR EXSA"/>
    <property type="match status" value="1"/>
</dbReference>
<dbReference type="InterPro" id="IPR037923">
    <property type="entry name" value="HTH-like"/>
</dbReference>
<dbReference type="RefSeq" id="WP_118013011.1">
    <property type="nucleotide sequence ID" value="NZ_QRJH01000003.1"/>
</dbReference>
<keyword evidence="3" id="KW-0804">Transcription</keyword>
<organism evidence="5 6">
    <name type="scientific">Blautia obeum</name>
    <dbReference type="NCBI Taxonomy" id="40520"/>
    <lineage>
        <taxon>Bacteria</taxon>
        <taxon>Bacillati</taxon>
        <taxon>Bacillota</taxon>
        <taxon>Clostridia</taxon>
        <taxon>Lachnospirales</taxon>
        <taxon>Lachnospiraceae</taxon>
        <taxon>Blautia</taxon>
    </lineage>
</organism>
<dbReference type="Pfam" id="PF02311">
    <property type="entry name" value="AraC_binding"/>
    <property type="match status" value="1"/>
</dbReference>
<reference evidence="5 6" key="1">
    <citation type="submission" date="2018-08" db="EMBL/GenBank/DDBJ databases">
        <title>A genome reference for cultivated species of the human gut microbiota.</title>
        <authorList>
            <person name="Zou Y."/>
            <person name="Xue W."/>
            <person name="Luo G."/>
        </authorList>
    </citation>
    <scope>NUCLEOTIDE SEQUENCE [LARGE SCALE GENOMIC DNA]</scope>
    <source>
        <strain evidence="5 6">AM18-2AC</strain>
    </source>
</reference>
<comment type="caution">
    <text evidence="5">The sequence shown here is derived from an EMBL/GenBank/DDBJ whole genome shotgun (WGS) entry which is preliminary data.</text>
</comment>